<dbReference type="AlphaFoldDB" id="A0AAP0BN43"/>
<organism evidence="1 2">
    <name type="scientific">Platanthera zijinensis</name>
    <dbReference type="NCBI Taxonomy" id="2320716"/>
    <lineage>
        <taxon>Eukaryota</taxon>
        <taxon>Viridiplantae</taxon>
        <taxon>Streptophyta</taxon>
        <taxon>Embryophyta</taxon>
        <taxon>Tracheophyta</taxon>
        <taxon>Spermatophyta</taxon>
        <taxon>Magnoliopsida</taxon>
        <taxon>Liliopsida</taxon>
        <taxon>Asparagales</taxon>
        <taxon>Orchidaceae</taxon>
        <taxon>Orchidoideae</taxon>
        <taxon>Orchideae</taxon>
        <taxon>Orchidinae</taxon>
        <taxon>Platanthera</taxon>
    </lineage>
</organism>
<accession>A0AAP0BN43</accession>
<gene>
    <name evidence="1" type="ORF">KSP39_PZI008411</name>
</gene>
<evidence type="ECO:0000313" key="1">
    <source>
        <dbReference type="EMBL" id="KAK8944907.1"/>
    </source>
</evidence>
<name>A0AAP0BN43_9ASPA</name>
<evidence type="ECO:0000313" key="2">
    <source>
        <dbReference type="Proteomes" id="UP001418222"/>
    </source>
</evidence>
<protein>
    <submittedName>
        <fullName evidence="1">Uncharacterized protein</fullName>
    </submittedName>
</protein>
<sequence>MLRSVWAMGATDRLKAIALPSLSVGTCSVTADFYIFGLGGLDAILGFLHKGQPCRLDGDSSLLRSPSSLCTIQRTTDVGLPAGLWAFSGRSAVPLPFSTDHQELSTALADAIQPPMGSPPAQFSLVRKKDGSWRHTTQPSYLVAVTTFRGTLARKRFMLLGLTIDEDEPDVSGAAQTDEDDLSGVSACPELVYLNSFDQDSLHLGPQMEFSFRFQARWVPEFFDDLSALLLSYYSNNIKLFSNFVFDAQMTPSDVFL</sequence>
<dbReference type="EMBL" id="JBBWWQ010000006">
    <property type="protein sequence ID" value="KAK8944907.1"/>
    <property type="molecule type" value="Genomic_DNA"/>
</dbReference>
<proteinExistence type="predicted"/>
<reference evidence="1 2" key="1">
    <citation type="journal article" date="2022" name="Nat. Plants">
        <title>Genomes of leafy and leafless Platanthera orchids illuminate the evolution of mycoheterotrophy.</title>
        <authorList>
            <person name="Li M.H."/>
            <person name="Liu K.W."/>
            <person name="Li Z."/>
            <person name="Lu H.C."/>
            <person name="Ye Q.L."/>
            <person name="Zhang D."/>
            <person name="Wang J.Y."/>
            <person name="Li Y.F."/>
            <person name="Zhong Z.M."/>
            <person name="Liu X."/>
            <person name="Yu X."/>
            <person name="Liu D.K."/>
            <person name="Tu X.D."/>
            <person name="Liu B."/>
            <person name="Hao Y."/>
            <person name="Liao X.Y."/>
            <person name="Jiang Y.T."/>
            <person name="Sun W.H."/>
            <person name="Chen J."/>
            <person name="Chen Y.Q."/>
            <person name="Ai Y."/>
            <person name="Zhai J.W."/>
            <person name="Wu S.S."/>
            <person name="Zhou Z."/>
            <person name="Hsiao Y.Y."/>
            <person name="Wu W.L."/>
            <person name="Chen Y.Y."/>
            <person name="Lin Y.F."/>
            <person name="Hsu J.L."/>
            <person name="Li C.Y."/>
            <person name="Wang Z.W."/>
            <person name="Zhao X."/>
            <person name="Zhong W.Y."/>
            <person name="Ma X.K."/>
            <person name="Ma L."/>
            <person name="Huang J."/>
            <person name="Chen G.Z."/>
            <person name="Huang M.Z."/>
            <person name="Huang L."/>
            <person name="Peng D.H."/>
            <person name="Luo Y.B."/>
            <person name="Zou S.Q."/>
            <person name="Chen S.P."/>
            <person name="Lan S."/>
            <person name="Tsai W.C."/>
            <person name="Van de Peer Y."/>
            <person name="Liu Z.J."/>
        </authorList>
    </citation>
    <scope>NUCLEOTIDE SEQUENCE [LARGE SCALE GENOMIC DNA]</scope>
    <source>
        <strain evidence="1">Lor287</strain>
    </source>
</reference>
<keyword evidence="2" id="KW-1185">Reference proteome</keyword>
<dbReference type="Proteomes" id="UP001418222">
    <property type="component" value="Unassembled WGS sequence"/>
</dbReference>
<comment type="caution">
    <text evidence="1">The sequence shown here is derived from an EMBL/GenBank/DDBJ whole genome shotgun (WGS) entry which is preliminary data.</text>
</comment>